<organism evidence="3 4">
    <name type="scientific">Anaerobacillus alkalidiazotrophicus</name>
    <dbReference type="NCBI Taxonomy" id="472963"/>
    <lineage>
        <taxon>Bacteria</taxon>
        <taxon>Bacillati</taxon>
        <taxon>Bacillota</taxon>
        <taxon>Bacilli</taxon>
        <taxon>Bacillales</taxon>
        <taxon>Bacillaceae</taxon>
        <taxon>Anaerobacillus</taxon>
    </lineage>
</organism>
<evidence type="ECO:0000313" key="4">
    <source>
        <dbReference type="Proteomes" id="UP000180057"/>
    </source>
</evidence>
<accession>A0A1S2M8Q0</accession>
<dbReference type="RefSeq" id="WP_071389169.1">
    <property type="nucleotide sequence ID" value="NZ_MLQS01000005.1"/>
</dbReference>
<dbReference type="InterPro" id="IPR011089">
    <property type="entry name" value="GmrSD_C"/>
</dbReference>
<dbReference type="Pfam" id="PF03235">
    <property type="entry name" value="GmrSD_N"/>
    <property type="match status" value="1"/>
</dbReference>
<gene>
    <name evidence="3" type="ORF">BKP45_07785</name>
</gene>
<name>A0A1S2M8Q0_9BACI</name>
<sequence>MTKNEIDAKKSNINTIFSDFWFVVPEYQRAYVWDNDQVNELLDDLWFAFENKKDSEYFLGSLVLKNLNNNNFNEYEILDGQQRLTTLFLLMGVIRDSVTNNLLVDFCSKNIYQEENPFAGVPARKRIVYKIRGEVDEFINTYIKIADGTKKVTELEEISKESDHLTIKNMANSIVVLSQFFDMKNEAEITEFAQFLFKKVVFIYVSTENREDAFRLFTILNNRGLPLTSSDILKSINIGAIEDENESNLYAKSWEEMEGQLDDEFDRFLSFVRTIIVKDKARSNLLDEFEEKIYGKHLLEKGKPTIDLLKKYKLYYDKLLNFETSEITNEYKNLITIMLIGLPSRDWIPPLFYYYAKYGKEHLTAFLKRLENKFTGDWITQLTPTQRIENMNKILKQIESTPNPEELVRNDELFTIDKEYLRQILSRNVYGRRFARYILLKYEFLISDHTVHLSDYKTISVEHIMPQNPKHDSTWVQVFTEEERKEWVHKLGNLTLISMKKNTQLNNLDFVEKKKRYLEKRIDVFSGSKIFIQTSDDWKIDTIKNRQLEMIGKLVNDGY</sequence>
<comment type="caution">
    <text evidence="3">The sequence shown here is derived from an EMBL/GenBank/DDBJ whole genome shotgun (WGS) entry which is preliminary data.</text>
</comment>
<proteinExistence type="predicted"/>
<dbReference type="OrthoDB" id="9798761at2"/>
<evidence type="ECO:0000259" key="2">
    <source>
        <dbReference type="Pfam" id="PF07510"/>
    </source>
</evidence>
<feature type="domain" description="GmrSD restriction endonucleases C-terminal" evidence="2">
    <location>
        <begin position="416"/>
        <end position="551"/>
    </location>
</feature>
<dbReference type="EMBL" id="MLQS01000005">
    <property type="protein sequence ID" value="OIJ20900.1"/>
    <property type="molecule type" value="Genomic_DNA"/>
</dbReference>
<protein>
    <recommendedName>
        <fullName evidence="5">DUF262 domain-containing protein</fullName>
    </recommendedName>
</protein>
<feature type="domain" description="GmrSD restriction endonucleases N-terminal" evidence="1">
    <location>
        <begin position="14"/>
        <end position="236"/>
    </location>
</feature>
<dbReference type="InterPro" id="IPR004919">
    <property type="entry name" value="GmrSD_N"/>
</dbReference>
<dbReference type="PANTHER" id="PTHR35149">
    <property type="entry name" value="SLL5132 PROTEIN"/>
    <property type="match status" value="1"/>
</dbReference>
<dbReference type="STRING" id="472963.BKP45_07785"/>
<dbReference type="AlphaFoldDB" id="A0A1S2M8Q0"/>
<dbReference type="Proteomes" id="UP000180057">
    <property type="component" value="Unassembled WGS sequence"/>
</dbReference>
<evidence type="ECO:0000313" key="3">
    <source>
        <dbReference type="EMBL" id="OIJ20900.1"/>
    </source>
</evidence>
<dbReference type="Pfam" id="PF07510">
    <property type="entry name" value="GmrSD_C"/>
    <property type="match status" value="1"/>
</dbReference>
<dbReference type="PANTHER" id="PTHR35149:SF2">
    <property type="entry name" value="DUF262 DOMAIN-CONTAINING PROTEIN"/>
    <property type="match status" value="1"/>
</dbReference>
<evidence type="ECO:0000259" key="1">
    <source>
        <dbReference type="Pfam" id="PF03235"/>
    </source>
</evidence>
<keyword evidence="4" id="KW-1185">Reference proteome</keyword>
<evidence type="ECO:0008006" key="5">
    <source>
        <dbReference type="Google" id="ProtNLM"/>
    </source>
</evidence>
<reference evidence="3 4" key="1">
    <citation type="submission" date="2016-10" db="EMBL/GenBank/DDBJ databases">
        <title>Draft genome sequences of four alkaliphilic bacteria belonging to the Anaerobacillus genus.</title>
        <authorList>
            <person name="Bassil N.M."/>
            <person name="Lloyd J.R."/>
        </authorList>
    </citation>
    <scope>NUCLEOTIDE SEQUENCE [LARGE SCALE GENOMIC DNA]</scope>
    <source>
        <strain evidence="3 4">DSM 22531</strain>
    </source>
</reference>